<keyword evidence="2" id="KW-1185">Reference proteome</keyword>
<evidence type="ECO:0000313" key="1">
    <source>
        <dbReference type="EMBL" id="RFU25626.1"/>
    </source>
</evidence>
<dbReference type="Pfam" id="PF20174">
    <property type="entry name" value="DUF6540"/>
    <property type="match status" value="1"/>
</dbReference>
<name>A0A3E2GWX6_SCYLI</name>
<feature type="non-terminal residue" evidence="1">
    <location>
        <position position="1"/>
    </location>
</feature>
<sequence length="164" mass="18198">MSQRPIYLIVHNSPIFAAHWAMWIPSYDAQTENVGHFGKLIQVEGNPLEGFKHEFMRNSDITLNTSRKEVILIGWTNEANVRDGTNEGESYTDAQATDVIEEWALYTEAPGPSLRSAGSSSSGPGSRVQLQNCQTWMSKFVAILVENEILAEQANAIFAEAPKN</sequence>
<dbReference type="EMBL" id="NCSJ02000319">
    <property type="protein sequence ID" value="RFU25626.1"/>
    <property type="molecule type" value="Genomic_DNA"/>
</dbReference>
<evidence type="ECO:0000313" key="2">
    <source>
        <dbReference type="Proteomes" id="UP000258309"/>
    </source>
</evidence>
<dbReference type="STRING" id="5539.A0A3E2GWX6"/>
<dbReference type="AlphaFoldDB" id="A0A3E2GWX6"/>
<accession>A0A3E2GWX6</accession>
<comment type="caution">
    <text evidence="1">The sequence shown here is derived from an EMBL/GenBank/DDBJ whole genome shotgun (WGS) entry which is preliminary data.</text>
</comment>
<dbReference type="Proteomes" id="UP000258309">
    <property type="component" value="Unassembled WGS sequence"/>
</dbReference>
<dbReference type="OMA" id="WAMWIPS"/>
<protein>
    <submittedName>
        <fullName evidence="1">Uncharacterized protein</fullName>
    </submittedName>
</protein>
<dbReference type="OrthoDB" id="2999773at2759"/>
<proteinExistence type="predicted"/>
<reference evidence="1 2" key="1">
    <citation type="submission" date="2018-05" db="EMBL/GenBank/DDBJ databases">
        <title>Draft genome sequence of Scytalidium lignicola DSM 105466, a ubiquitous saprotrophic fungus.</title>
        <authorList>
            <person name="Buettner E."/>
            <person name="Gebauer A.M."/>
            <person name="Hofrichter M."/>
            <person name="Liers C."/>
            <person name="Kellner H."/>
        </authorList>
    </citation>
    <scope>NUCLEOTIDE SEQUENCE [LARGE SCALE GENOMIC DNA]</scope>
    <source>
        <strain evidence="1 2">DSM 105466</strain>
    </source>
</reference>
<dbReference type="InterPro" id="IPR046670">
    <property type="entry name" value="DUF6540"/>
</dbReference>
<gene>
    <name evidence="1" type="ORF">B7463_g10706</name>
</gene>
<organism evidence="1 2">
    <name type="scientific">Scytalidium lignicola</name>
    <name type="common">Hyphomycete</name>
    <dbReference type="NCBI Taxonomy" id="5539"/>
    <lineage>
        <taxon>Eukaryota</taxon>
        <taxon>Fungi</taxon>
        <taxon>Dikarya</taxon>
        <taxon>Ascomycota</taxon>
        <taxon>Pezizomycotina</taxon>
        <taxon>Leotiomycetes</taxon>
        <taxon>Leotiomycetes incertae sedis</taxon>
        <taxon>Scytalidium</taxon>
    </lineage>
</organism>
<feature type="non-terminal residue" evidence="1">
    <location>
        <position position="164"/>
    </location>
</feature>